<evidence type="ECO:0000313" key="2">
    <source>
        <dbReference type="EMBL" id="KAK0137465.1"/>
    </source>
</evidence>
<gene>
    <name evidence="2" type="primary">SVMI_1</name>
    <name evidence="2" type="ORF">N1851_026334</name>
</gene>
<feature type="region of interest" description="Disordered" evidence="1">
    <location>
        <begin position="54"/>
        <end position="82"/>
    </location>
</feature>
<name>A0AA47NU51_MERPO</name>
<feature type="compositionally biased region" description="Basic residues" evidence="1">
    <location>
        <begin position="235"/>
        <end position="256"/>
    </location>
</feature>
<proteinExistence type="predicted"/>
<feature type="region of interest" description="Disordered" evidence="1">
    <location>
        <begin position="231"/>
        <end position="411"/>
    </location>
</feature>
<evidence type="ECO:0000313" key="3">
    <source>
        <dbReference type="Proteomes" id="UP001174136"/>
    </source>
</evidence>
<evidence type="ECO:0000256" key="1">
    <source>
        <dbReference type="SAM" id="MobiDB-lite"/>
    </source>
</evidence>
<sequence length="456" mass="50233">MVAARPLRDNGTHPRFGPLGTRNGATIPTSPHSVVKQIIGRASEWDTMVIMSQPGSESTGVIHPGSSQRHHLPQSDNPRSLQSHGQILACPAGKVQTGPPQDRLLEDPIQGVHLLPPLFPQQVPYSKNTFIKSRQRRCAHIRPKKKRDGASICVIFINLDLTRAPCAETPSRLAMADFFDLRESNSPRFTVESAKICSSTTCVSRSFMDRHTVTLSTCHCFSSCFTRHTVNQSPRSHRRTTRGGRPHRSRKTRPRGNNRSAPHGYRGSTRGWISPRSHRSSSGWISPRSHRSGSGWISPRSHRSGSGWISPRSHRSGSGWISPRSHRSGSGWISPRSHRSGSGWVSPRSHRSGSGWVSPPSHRSGSGWISPRSRSSSSGWVSPRSRSSSSEWVSPRSSPPRSATPRARADQMPLCPTTKTFHRFGGNGNGDWTVTNTSSNVCALRGSTHHLQLRIP</sequence>
<reference evidence="2" key="1">
    <citation type="journal article" date="2023" name="Front. Mar. Sci.">
        <title>A new Merluccius polli reference genome to investigate the effects of global change in West African waters.</title>
        <authorList>
            <person name="Mateo J.L."/>
            <person name="Blanco-Fernandez C."/>
            <person name="Garcia-Vazquez E."/>
            <person name="Machado-Schiaffino G."/>
        </authorList>
    </citation>
    <scope>NUCLEOTIDE SEQUENCE</scope>
    <source>
        <strain evidence="2">C29</strain>
        <tissue evidence="2">Fin</tissue>
    </source>
</reference>
<dbReference type="Proteomes" id="UP001174136">
    <property type="component" value="Unassembled WGS sequence"/>
</dbReference>
<feature type="region of interest" description="Disordered" evidence="1">
    <location>
        <begin position="1"/>
        <end position="30"/>
    </location>
</feature>
<feature type="compositionally biased region" description="Basic and acidic residues" evidence="1">
    <location>
        <begin position="1"/>
        <end position="12"/>
    </location>
</feature>
<dbReference type="AlphaFoldDB" id="A0AA47NU51"/>
<keyword evidence="3" id="KW-1185">Reference proteome</keyword>
<organism evidence="2 3">
    <name type="scientific">Merluccius polli</name>
    <name type="common">Benguela hake</name>
    <name type="synonym">Merluccius cadenati</name>
    <dbReference type="NCBI Taxonomy" id="89951"/>
    <lineage>
        <taxon>Eukaryota</taxon>
        <taxon>Metazoa</taxon>
        <taxon>Chordata</taxon>
        <taxon>Craniata</taxon>
        <taxon>Vertebrata</taxon>
        <taxon>Euteleostomi</taxon>
        <taxon>Actinopterygii</taxon>
        <taxon>Neopterygii</taxon>
        <taxon>Teleostei</taxon>
        <taxon>Neoteleostei</taxon>
        <taxon>Acanthomorphata</taxon>
        <taxon>Zeiogadaria</taxon>
        <taxon>Gadariae</taxon>
        <taxon>Gadiformes</taxon>
        <taxon>Gadoidei</taxon>
        <taxon>Merlucciidae</taxon>
        <taxon>Merluccius</taxon>
    </lineage>
</organism>
<dbReference type="EMBL" id="JAOPHQ010004877">
    <property type="protein sequence ID" value="KAK0137465.1"/>
    <property type="molecule type" value="Genomic_DNA"/>
</dbReference>
<comment type="caution">
    <text evidence="2">The sequence shown here is derived from an EMBL/GenBank/DDBJ whole genome shotgun (WGS) entry which is preliminary data.</text>
</comment>
<accession>A0AA47NU51</accession>
<feature type="compositionally biased region" description="Low complexity" evidence="1">
    <location>
        <begin position="363"/>
        <end position="401"/>
    </location>
</feature>
<protein>
    <submittedName>
        <fullName evidence="2">Snake venom metalloprotease inhibitor 02D01</fullName>
    </submittedName>
</protein>